<dbReference type="Proteomes" id="UP000244342">
    <property type="component" value="Segment"/>
</dbReference>
<sequence length="117" mass="13429">MKVLVLFEEVPETACVMLIDMTPEEFAELKPAHAHYLGSYSTSDQKDAVSQALCKWNFAIQFLHYPEEAFTDRDKEWMDECGVAHSWFNRFEGRVTPLTDMHTASKFDAFISTGLVM</sequence>
<name>A0A2R4AM36_9CAUD</name>
<organism evidence="1 2">
    <name type="scientific">Aeromonas phage AhSzw-1</name>
    <dbReference type="NCBI Taxonomy" id="2138299"/>
    <lineage>
        <taxon>Viruses</taxon>
        <taxon>Duplodnaviria</taxon>
        <taxon>Heunggongvirae</taxon>
        <taxon>Uroviricota</taxon>
        <taxon>Caudoviricetes</taxon>
        <taxon>Demerecviridae</taxon>
        <taxon>Shenzhenvirus</taxon>
        <taxon>Shenzhenvirus AhSzw1</taxon>
    </lineage>
</organism>
<accession>A0A2R4AM36</accession>
<gene>
    <name evidence="1" type="ORF">AhSzw1_75</name>
</gene>
<proteinExistence type="predicted"/>
<protein>
    <submittedName>
        <fullName evidence="1">Uncharacterized protein</fullName>
    </submittedName>
</protein>
<reference evidence="2" key="1">
    <citation type="submission" date="2017-12" db="EMBL/GenBank/DDBJ databases">
        <title>Genomic characterization of T5-related Aeromonas hydrophila phages AhSzq-1 and AhSzw-1 and proposal to be two new species.</title>
        <authorList>
            <person name="Yuan S."/>
            <person name="Chen L."/>
            <person name="Ma Y."/>
        </authorList>
    </citation>
    <scope>NUCLEOTIDE SEQUENCE [LARGE SCALE GENOMIC DNA]</scope>
</reference>
<dbReference type="EMBL" id="MG676225">
    <property type="protein sequence ID" value="AVR76111.1"/>
    <property type="molecule type" value="Genomic_DNA"/>
</dbReference>
<keyword evidence="2" id="KW-1185">Reference proteome</keyword>
<evidence type="ECO:0000313" key="1">
    <source>
        <dbReference type="EMBL" id="AVR76111.1"/>
    </source>
</evidence>
<evidence type="ECO:0000313" key="2">
    <source>
        <dbReference type="Proteomes" id="UP000244342"/>
    </source>
</evidence>